<dbReference type="InterPro" id="IPR030678">
    <property type="entry name" value="Peptide/Ni-bd"/>
</dbReference>
<feature type="signal peptide" evidence="1">
    <location>
        <begin position="1"/>
        <end position="41"/>
    </location>
</feature>
<dbReference type="RefSeq" id="WP_147068393.1">
    <property type="nucleotide sequence ID" value="NZ_BAAARO010000009.1"/>
</dbReference>
<evidence type="ECO:0000256" key="1">
    <source>
        <dbReference type="SAM" id="SignalP"/>
    </source>
</evidence>
<dbReference type="OrthoDB" id="9796817at2"/>
<dbReference type="GO" id="GO:0042597">
    <property type="term" value="C:periplasmic space"/>
    <property type="evidence" value="ECO:0007669"/>
    <property type="project" value="UniProtKB-ARBA"/>
</dbReference>
<sequence>MPQQPALLPTSDQPTREVSRRSMLKLASLAGAGALFAPALAACAGPKTANTASTAGGGAAGGTLSIVLNRNLVSLDNKLNQYDAAVTVQRAVREALTKIGDDLKPQLVLAESFEQTKPTEWTVKLRSDIHYSDKSPVTVEDVETALKLYFEVKAGYVASQFPEQPTFTKVDDKTFTLTTKTPVVTLSSLMSNILITPAKDNKAEELSNGLGTGPFVIANADTGTGTYKLTRNDNYWGEKARLQEVNVSYQEEEGARVIAITSGQADVIDTITPESAASLKTNADVDVIETPGTRLIHLFYNFRKPASSPLSKPEVREALTYAIDHDSLIKALMNNQVSSAEGVVPKTLAGFARTGTYTYDPNKAKQMLAAAGASDLKLTFIWEDSEFAGASRVLEAISQMLAAVGVTATLKMIPKGGEINAWRRGEAGDWDVLANGYGNQTGLALTNLQGQYGGTAEKEKTRDTYQGFVAPEISALLDQAGAEADEAKRDALLGQAQTKIWALWPAMWAWTPNNVLAKRKRVTTLKLRAINSYDLGSVTVSA</sequence>
<proteinExistence type="predicted"/>
<dbReference type="InterPro" id="IPR006311">
    <property type="entry name" value="TAT_signal"/>
</dbReference>
<gene>
    <name evidence="3" type="primary">oppA</name>
    <name evidence="3" type="ORF">TAE01_38340</name>
</gene>
<evidence type="ECO:0000313" key="3">
    <source>
        <dbReference type="EMBL" id="GEO32024.1"/>
    </source>
</evidence>
<dbReference type="GO" id="GO:0043190">
    <property type="term" value="C:ATP-binding cassette (ABC) transporter complex"/>
    <property type="evidence" value="ECO:0007669"/>
    <property type="project" value="InterPro"/>
</dbReference>
<dbReference type="GO" id="GO:1904680">
    <property type="term" value="F:peptide transmembrane transporter activity"/>
    <property type="evidence" value="ECO:0007669"/>
    <property type="project" value="TreeGrafter"/>
</dbReference>
<keyword evidence="1" id="KW-0732">Signal</keyword>
<dbReference type="Gene3D" id="3.40.190.10">
    <property type="entry name" value="Periplasmic binding protein-like II"/>
    <property type="match status" value="1"/>
</dbReference>
<feature type="domain" description="Solute-binding protein family 5" evidence="2">
    <location>
        <begin position="105"/>
        <end position="456"/>
    </location>
</feature>
<dbReference type="PANTHER" id="PTHR30290:SF65">
    <property type="entry name" value="MONOACYL PHOSPHATIDYLINOSITOL TETRAMANNOSIDE-BINDING PROTEIN LPQW-RELATED"/>
    <property type="match status" value="1"/>
</dbReference>
<dbReference type="Proteomes" id="UP000321534">
    <property type="component" value="Unassembled WGS sequence"/>
</dbReference>
<dbReference type="PROSITE" id="PS51318">
    <property type="entry name" value="TAT"/>
    <property type="match status" value="1"/>
</dbReference>
<feature type="chain" id="PRO_5039420914" evidence="1">
    <location>
        <begin position="42"/>
        <end position="542"/>
    </location>
</feature>
<protein>
    <submittedName>
        <fullName evidence="3">Glutathione ABC transporter substrate-binding protein</fullName>
    </submittedName>
</protein>
<accession>A0A512D6B6</accession>
<dbReference type="GO" id="GO:0015833">
    <property type="term" value="P:peptide transport"/>
    <property type="evidence" value="ECO:0007669"/>
    <property type="project" value="TreeGrafter"/>
</dbReference>
<dbReference type="SUPFAM" id="SSF53850">
    <property type="entry name" value="Periplasmic binding protein-like II"/>
    <property type="match status" value="1"/>
</dbReference>
<dbReference type="InterPro" id="IPR039424">
    <property type="entry name" value="SBP_5"/>
</dbReference>
<dbReference type="EMBL" id="BJYX01000033">
    <property type="protein sequence ID" value="GEO32024.1"/>
    <property type="molecule type" value="Genomic_DNA"/>
</dbReference>
<comment type="caution">
    <text evidence="3">The sequence shown here is derived from an EMBL/GenBank/DDBJ whole genome shotgun (WGS) entry which is preliminary data.</text>
</comment>
<keyword evidence="4" id="KW-1185">Reference proteome</keyword>
<organism evidence="3 4">
    <name type="scientific">Terrabacter aerolatus</name>
    <dbReference type="NCBI Taxonomy" id="422442"/>
    <lineage>
        <taxon>Bacteria</taxon>
        <taxon>Bacillati</taxon>
        <taxon>Actinomycetota</taxon>
        <taxon>Actinomycetes</taxon>
        <taxon>Micrococcales</taxon>
        <taxon>Intrasporangiaceae</taxon>
        <taxon>Terrabacter</taxon>
    </lineage>
</organism>
<evidence type="ECO:0000313" key="4">
    <source>
        <dbReference type="Proteomes" id="UP000321534"/>
    </source>
</evidence>
<dbReference type="AlphaFoldDB" id="A0A512D6B6"/>
<dbReference type="CDD" id="cd00995">
    <property type="entry name" value="PBP2_NikA_DppA_OppA_like"/>
    <property type="match status" value="1"/>
</dbReference>
<dbReference type="Gene3D" id="3.90.76.10">
    <property type="entry name" value="Dipeptide-binding Protein, Domain 1"/>
    <property type="match status" value="1"/>
</dbReference>
<reference evidence="3 4" key="1">
    <citation type="submission" date="2019-07" db="EMBL/GenBank/DDBJ databases">
        <title>Whole genome shotgun sequence of Terrabacter aerolatus NBRC 106305.</title>
        <authorList>
            <person name="Hosoyama A."/>
            <person name="Uohara A."/>
            <person name="Ohji S."/>
            <person name="Ichikawa N."/>
        </authorList>
    </citation>
    <scope>NUCLEOTIDE SEQUENCE [LARGE SCALE GENOMIC DNA]</scope>
    <source>
        <strain evidence="3 4">NBRC 106305</strain>
    </source>
</reference>
<dbReference type="PIRSF" id="PIRSF002741">
    <property type="entry name" value="MppA"/>
    <property type="match status" value="1"/>
</dbReference>
<dbReference type="Gene3D" id="3.10.105.10">
    <property type="entry name" value="Dipeptide-binding Protein, Domain 3"/>
    <property type="match status" value="1"/>
</dbReference>
<evidence type="ECO:0000259" key="2">
    <source>
        <dbReference type="Pfam" id="PF00496"/>
    </source>
</evidence>
<dbReference type="Pfam" id="PF00496">
    <property type="entry name" value="SBP_bac_5"/>
    <property type="match status" value="1"/>
</dbReference>
<dbReference type="InterPro" id="IPR000914">
    <property type="entry name" value="SBP_5_dom"/>
</dbReference>
<dbReference type="PANTHER" id="PTHR30290">
    <property type="entry name" value="PERIPLASMIC BINDING COMPONENT OF ABC TRANSPORTER"/>
    <property type="match status" value="1"/>
</dbReference>
<name>A0A512D6B6_9MICO</name>